<feature type="compositionally biased region" description="Low complexity" evidence="1">
    <location>
        <begin position="124"/>
        <end position="139"/>
    </location>
</feature>
<feature type="region of interest" description="Disordered" evidence="1">
    <location>
        <begin position="122"/>
        <end position="271"/>
    </location>
</feature>
<evidence type="ECO:0000313" key="2">
    <source>
        <dbReference type="EMBL" id="KPA75303.1"/>
    </source>
</evidence>
<dbReference type="OrthoDB" id="415230at2759"/>
<dbReference type="PANTHER" id="PTHR35378">
    <property type="entry name" value="UNNAMED PRODUCT"/>
    <property type="match status" value="1"/>
</dbReference>
<gene>
    <name evidence="2" type="ORF">ABB37_08603</name>
</gene>
<dbReference type="EMBL" id="LGTL01000025">
    <property type="protein sequence ID" value="KPA75303.1"/>
    <property type="molecule type" value="Genomic_DNA"/>
</dbReference>
<dbReference type="RefSeq" id="XP_015653743.1">
    <property type="nucleotide sequence ID" value="XM_015807661.1"/>
</dbReference>
<dbReference type="VEuPathDB" id="TriTrypDB:LpyrH10_25_1010"/>
<dbReference type="Proteomes" id="UP000037923">
    <property type="component" value="Unassembled WGS sequence"/>
</dbReference>
<feature type="compositionally biased region" description="Basic and acidic residues" evidence="1">
    <location>
        <begin position="195"/>
        <end position="207"/>
    </location>
</feature>
<reference evidence="2 3" key="1">
    <citation type="submission" date="2015-07" db="EMBL/GenBank/DDBJ databases">
        <title>High-quality genome of monoxenous trypanosomatid Leptomonas pyrrhocoris.</title>
        <authorList>
            <person name="Flegontov P."/>
            <person name="Butenko A."/>
            <person name="Firsov S."/>
            <person name="Vlcek C."/>
            <person name="Logacheva M.D."/>
            <person name="Field M."/>
            <person name="Filatov D."/>
            <person name="Flegontova O."/>
            <person name="Gerasimov E."/>
            <person name="Jackson A.P."/>
            <person name="Kelly S."/>
            <person name="Opperdoes F."/>
            <person name="O'Reilly A."/>
            <person name="Votypka J."/>
            <person name="Yurchenko V."/>
            <person name="Lukes J."/>
        </authorList>
    </citation>
    <scope>NUCLEOTIDE SEQUENCE [LARGE SCALE GENOMIC DNA]</scope>
    <source>
        <strain evidence="2">H10</strain>
    </source>
</reference>
<dbReference type="EMBL" id="LGTL01000025">
    <property type="protein sequence ID" value="KPA75304.1"/>
    <property type="molecule type" value="Genomic_DNA"/>
</dbReference>
<proteinExistence type="predicted"/>
<accession>A0A0M9FST3</accession>
<dbReference type="AlphaFoldDB" id="A0A0M9FST3"/>
<dbReference type="RefSeq" id="XP_015653742.1">
    <property type="nucleotide sequence ID" value="XM_015807660.1"/>
</dbReference>
<feature type="compositionally biased region" description="Basic residues" evidence="1">
    <location>
        <begin position="233"/>
        <end position="242"/>
    </location>
</feature>
<organism evidence="2 3">
    <name type="scientific">Leptomonas pyrrhocoris</name>
    <name type="common">Firebug parasite</name>
    <dbReference type="NCBI Taxonomy" id="157538"/>
    <lineage>
        <taxon>Eukaryota</taxon>
        <taxon>Discoba</taxon>
        <taxon>Euglenozoa</taxon>
        <taxon>Kinetoplastea</taxon>
        <taxon>Metakinetoplastina</taxon>
        <taxon>Trypanosomatida</taxon>
        <taxon>Trypanosomatidae</taxon>
        <taxon>Leishmaniinae</taxon>
        <taxon>Leptomonas</taxon>
    </lineage>
</organism>
<protein>
    <submittedName>
        <fullName evidence="2">Uncharacterized protein</fullName>
    </submittedName>
</protein>
<evidence type="ECO:0000313" key="3">
    <source>
        <dbReference type="Proteomes" id="UP000037923"/>
    </source>
</evidence>
<sequence>MPTKANSSAEQIVDIDPLIIYFTFSRIRPRFSCGRTIESTIQQFRDGALQPRDLPLLSVLTDGTHYYSQNNRRLYTYKQLKREGLLAVVPVRLRPFPQTKRMNSKYTPETCSLTATLMRDVEKGGASASTAPTPSGSTAHATVAEQSGEDEQAARSTSEEEEDKHIRLNGTGDTITHPAASTTPPRSPRNRRRKSSDDSGHDEKEVAAEVGGRLSRKQKKALQRNMKNTQPQHKQRTTKGRRGKGESDSGSDGGGGGADTLAEELRKLGLQ</sequence>
<keyword evidence="3" id="KW-1185">Reference proteome</keyword>
<dbReference type="PANTHER" id="PTHR35378:SF1">
    <property type="entry name" value="C2H2-TYPE DOMAIN-CONTAINING PROTEIN"/>
    <property type="match status" value="1"/>
</dbReference>
<name>A0A0M9FST3_LEPPY</name>
<dbReference type="GeneID" id="26908887"/>
<evidence type="ECO:0000256" key="1">
    <source>
        <dbReference type="SAM" id="MobiDB-lite"/>
    </source>
</evidence>
<comment type="caution">
    <text evidence="2">The sequence shown here is derived from an EMBL/GenBank/DDBJ whole genome shotgun (WGS) entry which is preliminary data.</text>
</comment>